<accession>A0A2P7BQ94</accession>
<feature type="signal peptide" evidence="2">
    <location>
        <begin position="1"/>
        <end position="23"/>
    </location>
</feature>
<evidence type="ECO:0008006" key="5">
    <source>
        <dbReference type="Google" id="ProtNLM"/>
    </source>
</evidence>
<feature type="compositionally biased region" description="Low complexity" evidence="1">
    <location>
        <begin position="59"/>
        <end position="75"/>
    </location>
</feature>
<dbReference type="EMBL" id="PGGO01000008">
    <property type="protein sequence ID" value="PSH68641.1"/>
    <property type="molecule type" value="Genomic_DNA"/>
</dbReference>
<dbReference type="OrthoDB" id="8402860at2"/>
<feature type="compositionally biased region" description="Polar residues" evidence="1">
    <location>
        <begin position="96"/>
        <end position="109"/>
    </location>
</feature>
<evidence type="ECO:0000256" key="1">
    <source>
        <dbReference type="SAM" id="MobiDB-lite"/>
    </source>
</evidence>
<dbReference type="PROSITE" id="PS51257">
    <property type="entry name" value="PROKAR_LIPOPROTEIN"/>
    <property type="match status" value="1"/>
</dbReference>
<dbReference type="Proteomes" id="UP000241444">
    <property type="component" value="Unassembled WGS sequence"/>
</dbReference>
<gene>
    <name evidence="3" type="ORF">CU102_12855</name>
</gene>
<evidence type="ECO:0000256" key="2">
    <source>
        <dbReference type="SAM" id="SignalP"/>
    </source>
</evidence>
<name>A0A2P7BQ94_9HYPH</name>
<feature type="chain" id="PRO_5015200552" description="Exopolysaccharide production protein YjbE" evidence="2">
    <location>
        <begin position="24"/>
        <end position="122"/>
    </location>
</feature>
<evidence type="ECO:0000313" key="4">
    <source>
        <dbReference type="Proteomes" id="UP000241444"/>
    </source>
</evidence>
<comment type="caution">
    <text evidence="3">The sequence shown here is derived from an EMBL/GenBank/DDBJ whole genome shotgun (WGS) entry which is preliminary data.</text>
</comment>
<evidence type="ECO:0000313" key="3">
    <source>
        <dbReference type="EMBL" id="PSH68641.1"/>
    </source>
</evidence>
<keyword evidence="2" id="KW-0732">Signal</keyword>
<keyword evidence="4" id="KW-1185">Reference proteome</keyword>
<reference evidence="4" key="1">
    <citation type="submission" date="2017-11" db="EMBL/GenBank/DDBJ databases">
        <authorList>
            <person name="Kuznetsova I."/>
            <person name="Sazanova A."/>
            <person name="Chirak E."/>
            <person name="Safronova V."/>
            <person name="Willems A."/>
        </authorList>
    </citation>
    <scope>NUCLEOTIDE SEQUENCE [LARGE SCALE GENOMIC DNA]</scope>
    <source>
        <strain evidence="4">STM 196</strain>
    </source>
</reference>
<proteinExistence type="predicted"/>
<protein>
    <recommendedName>
        <fullName evidence="5">Exopolysaccharide production protein YjbE</fullName>
    </recommendedName>
</protein>
<feature type="region of interest" description="Disordered" evidence="1">
    <location>
        <begin position="34"/>
        <end position="122"/>
    </location>
</feature>
<dbReference type="AlphaFoldDB" id="A0A2P7BQ94"/>
<sequence>MKPIVPMMAAVAAITLMSGTALAACPEITGSVKPDAQQGVAKDGTHAPLENSTNAEVQTGTASSGTTTSSNPSPTVQKDGQTMPLASTEGGGDKNLATSQQDVQAQQKGDPTAMAKAEECKD</sequence>
<dbReference type="RefSeq" id="WP_106711495.1">
    <property type="nucleotide sequence ID" value="NZ_PGGO01000008.1"/>
</dbReference>
<organism evidence="3 4">
    <name type="scientific">Phyllobacterium brassicacearum</name>
    <dbReference type="NCBI Taxonomy" id="314235"/>
    <lineage>
        <taxon>Bacteria</taxon>
        <taxon>Pseudomonadati</taxon>
        <taxon>Pseudomonadota</taxon>
        <taxon>Alphaproteobacteria</taxon>
        <taxon>Hyphomicrobiales</taxon>
        <taxon>Phyllobacteriaceae</taxon>
        <taxon>Phyllobacterium</taxon>
    </lineage>
</organism>